<feature type="transmembrane region" description="Helical" evidence="1">
    <location>
        <begin position="55"/>
        <end position="76"/>
    </location>
</feature>
<keyword evidence="1" id="KW-0812">Transmembrane</keyword>
<dbReference type="EMBL" id="QZCH01000002">
    <property type="protein sequence ID" value="RJG50549.1"/>
    <property type="molecule type" value="Genomic_DNA"/>
</dbReference>
<evidence type="ECO:0000313" key="3">
    <source>
        <dbReference type="Proteomes" id="UP000283255"/>
    </source>
</evidence>
<proteinExistence type="predicted"/>
<dbReference type="RefSeq" id="WP_119909351.1">
    <property type="nucleotide sequence ID" value="NZ_QZCH01000002.1"/>
</dbReference>
<reference evidence="2 3" key="1">
    <citation type="submission" date="2018-09" db="EMBL/GenBank/DDBJ databases">
        <authorList>
            <person name="Wang F."/>
        </authorList>
    </citation>
    <scope>NUCLEOTIDE SEQUENCE [LARGE SCALE GENOMIC DNA]</scope>
    <source>
        <strain evidence="2 3">PLHSC7-2</strain>
    </source>
</reference>
<accession>A0A418YIV3</accession>
<keyword evidence="1" id="KW-1133">Transmembrane helix</keyword>
<evidence type="ECO:0000256" key="1">
    <source>
        <dbReference type="SAM" id="Phobius"/>
    </source>
</evidence>
<organism evidence="2 3">
    <name type="scientific">Motilimonas pumila</name>
    <dbReference type="NCBI Taxonomy" id="2303987"/>
    <lineage>
        <taxon>Bacteria</taxon>
        <taxon>Pseudomonadati</taxon>
        <taxon>Pseudomonadota</taxon>
        <taxon>Gammaproteobacteria</taxon>
        <taxon>Alteromonadales</taxon>
        <taxon>Alteromonadales genera incertae sedis</taxon>
        <taxon>Motilimonas</taxon>
    </lineage>
</organism>
<keyword evidence="1" id="KW-0472">Membrane</keyword>
<reference evidence="2 3" key="2">
    <citation type="submission" date="2019-01" db="EMBL/GenBank/DDBJ databases">
        <title>Motilimonas pumilus sp. nov., isolated from the gut of sea cucumber (Apostichopus japonicus).</title>
        <authorList>
            <person name="Wang F.-Q."/>
            <person name="Ren L.-H."/>
            <person name="Lin Y.-W."/>
            <person name="Sun G.-H."/>
            <person name="Du Z.-J."/>
            <person name="Zhao J.-X."/>
            <person name="Liu X.-J."/>
            <person name="Liu L.-J."/>
        </authorList>
    </citation>
    <scope>NUCLEOTIDE SEQUENCE [LARGE SCALE GENOMIC DNA]</scope>
    <source>
        <strain evidence="2 3">PLHSC7-2</strain>
    </source>
</reference>
<sequence>MKAYMPALLLVLGLVISPFFYTASEDGSGSLLTVAISVVAAVIALVVSLINKQMWWLLISGLMFVLLPVFSVWLAAAL</sequence>
<comment type="caution">
    <text evidence="2">The sequence shown here is derived from an EMBL/GenBank/DDBJ whole genome shotgun (WGS) entry which is preliminary data.</text>
</comment>
<evidence type="ECO:0000313" key="2">
    <source>
        <dbReference type="EMBL" id="RJG50549.1"/>
    </source>
</evidence>
<name>A0A418YIV3_9GAMM</name>
<feature type="transmembrane region" description="Helical" evidence="1">
    <location>
        <begin position="32"/>
        <end position="50"/>
    </location>
</feature>
<dbReference type="AlphaFoldDB" id="A0A418YIV3"/>
<dbReference type="Proteomes" id="UP000283255">
    <property type="component" value="Unassembled WGS sequence"/>
</dbReference>
<keyword evidence="3" id="KW-1185">Reference proteome</keyword>
<gene>
    <name evidence="2" type="ORF">D1Z90_03455</name>
</gene>
<protein>
    <submittedName>
        <fullName evidence="2">Uncharacterized protein</fullName>
    </submittedName>
</protein>